<dbReference type="HAMAP" id="MF_00031">
    <property type="entry name" value="DNA_HJ_migration_RuvA"/>
    <property type="match status" value="1"/>
</dbReference>
<keyword evidence="2 6" id="KW-0227">DNA damage</keyword>
<dbReference type="GO" id="GO:0009379">
    <property type="term" value="C:Holliday junction helicase complex"/>
    <property type="evidence" value="ECO:0007669"/>
    <property type="project" value="InterPro"/>
</dbReference>
<evidence type="ECO:0000256" key="4">
    <source>
        <dbReference type="ARBA" id="ARBA00023172"/>
    </source>
</evidence>
<evidence type="ECO:0000313" key="8">
    <source>
        <dbReference type="EMBL" id="OAT85735.1"/>
    </source>
</evidence>
<keyword evidence="8" id="KW-0067">ATP-binding</keyword>
<dbReference type="Pfam" id="PF01330">
    <property type="entry name" value="RuvA_N"/>
    <property type="match status" value="1"/>
</dbReference>
<keyword evidence="1 6" id="KW-0963">Cytoplasm</keyword>
<comment type="subunit">
    <text evidence="6">Homotetramer. Forms an RuvA(8)-RuvB(12)-Holliday junction (HJ) complex. HJ DNA is sandwiched between 2 RuvA tetramers; dsDNA enters through RuvA and exits via RuvB. An RuvB hexamer assembles on each DNA strand where it exits the tetramer. Each RuvB hexamer is contacted by two RuvA subunits (via domain III) on 2 adjacent RuvB subunits; this complex drives branch migration. In the full resolvosome a probable DNA-RuvA(4)-RuvB(12)-RuvC(2) complex forms which resolves the HJ.</text>
</comment>
<comment type="caution">
    <text evidence="8">The sequence shown here is derived from an EMBL/GenBank/DDBJ whole genome shotgun (WGS) entry which is preliminary data.</text>
</comment>
<evidence type="ECO:0000313" key="9">
    <source>
        <dbReference type="Proteomes" id="UP000078532"/>
    </source>
</evidence>
<keyword evidence="3 6" id="KW-0238">DNA-binding</keyword>
<dbReference type="SUPFAM" id="SSF46929">
    <property type="entry name" value="DNA helicase RuvA subunit, C-terminal domain"/>
    <property type="match status" value="1"/>
</dbReference>
<dbReference type="Proteomes" id="UP000078532">
    <property type="component" value="Unassembled WGS sequence"/>
</dbReference>
<dbReference type="EMBL" id="LYVF01000047">
    <property type="protein sequence ID" value="OAT85735.1"/>
    <property type="molecule type" value="Genomic_DNA"/>
</dbReference>
<dbReference type="Gene3D" id="1.10.8.10">
    <property type="entry name" value="DNA helicase RuvA subunit, C-terminal domain"/>
    <property type="match status" value="1"/>
</dbReference>
<feature type="region of interest" description="Domain I" evidence="6">
    <location>
        <begin position="1"/>
        <end position="64"/>
    </location>
</feature>
<evidence type="ECO:0000256" key="3">
    <source>
        <dbReference type="ARBA" id="ARBA00023125"/>
    </source>
</evidence>
<keyword evidence="5 6" id="KW-0234">DNA repair</keyword>
<feature type="domain" description="Helix-hairpin-helix DNA-binding motif class 1" evidence="7">
    <location>
        <begin position="108"/>
        <end position="127"/>
    </location>
</feature>
<reference evidence="8 9" key="1">
    <citation type="submission" date="2016-04" db="EMBL/GenBank/DDBJ databases">
        <authorList>
            <person name="Evans L.H."/>
            <person name="Alamgir A."/>
            <person name="Owens N."/>
            <person name="Weber N.D."/>
            <person name="Virtaneva K."/>
            <person name="Barbian K."/>
            <person name="Babar A."/>
            <person name="Rosenke K."/>
        </authorList>
    </citation>
    <scope>NUCLEOTIDE SEQUENCE [LARGE SCALE GENOMIC DNA]</scope>
    <source>
        <strain evidence="8 9">LMa1</strain>
    </source>
</reference>
<feature type="domain" description="Helix-hairpin-helix DNA-binding motif class 1" evidence="7">
    <location>
        <begin position="73"/>
        <end position="92"/>
    </location>
</feature>
<dbReference type="GO" id="GO:0000400">
    <property type="term" value="F:four-way junction DNA binding"/>
    <property type="evidence" value="ECO:0007669"/>
    <property type="project" value="UniProtKB-UniRule"/>
</dbReference>
<evidence type="ECO:0000259" key="7">
    <source>
        <dbReference type="SMART" id="SM00278"/>
    </source>
</evidence>
<dbReference type="GO" id="GO:0005737">
    <property type="term" value="C:cytoplasm"/>
    <property type="evidence" value="ECO:0007669"/>
    <property type="project" value="UniProtKB-SubCell"/>
</dbReference>
<evidence type="ECO:0000256" key="2">
    <source>
        <dbReference type="ARBA" id="ARBA00022763"/>
    </source>
</evidence>
<keyword evidence="8" id="KW-0347">Helicase</keyword>
<dbReference type="GO" id="GO:0009378">
    <property type="term" value="F:four-way junction helicase activity"/>
    <property type="evidence" value="ECO:0007669"/>
    <property type="project" value="InterPro"/>
</dbReference>
<proteinExistence type="inferred from homology"/>
<feature type="region of interest" description="Domain III" evidence="6">
    <location>
        <begin position="150"/>
        <end position="197"/>
    </location>
</feature>
<dbReference type="Pfam" id="PF14520">
    <property type="entry name" value="HHH_5"/>
    <property type="match status" value="1"/>
</dbReference>
<dbReference type="InterPro" id="IPR036267">
    <property type="entry name" value="RuvA_C_sf"/>
</dbReference>
<dbReference type="NCBIfam" id="TIGR00084">
    <property type="entry name" value="ruvA"/>
    <property type="match status" value="1"/>
</dbReference>
<dbReference type="SUPFAM" id="SSF47781">
    <property type="entry name" value="RuvA domain 2-like"/>
    <property type="match status" value="1"/>
</dbReference>
<keyword evidence="4 6" id="KW-0233">DNA recombination</keyword>
<sequence>MIAFLHGVLAAVRDDAVIINVNGVGYLVYVPASTLQVLPAHKGEVHLHTHLLWREDGPHLFGFVSTVELETFRYLLNVAGIGPKGALTVLSAITPAALARAVAEGDINVLTRVPGVGKKTAQRIILELKDKLPRQPGNVPDGGLPAGGEDDALAALLALGYGETEARRAIHRVSPDGGTSPPGELVRAALQWLGRQK</sequence>
<evidence type="ECO:0000256" key="6">
    <source>
        <dbReference type="HAMAP-Rule" id="MF_00031"/>
    </source>
</evidence>
<dbReference type="AlphaFoldDB" id="A0A1B7LHH6"/>
<dbReference type="SMART" id="SM00278">
    <property type="entry name" value="HhH1"/>
    <property type="match status" value="2"/>
</dbReference>
<dbReference type="GO" id="GO:0006281">
    <property type="term" value="P:DNA repair"/>
    <property type="evidence" value="ECO:0007669"/>
    <property type="project" value="UniProtKB-UniRule"/>
</dbReference>
<comment type="domain">
    <text evidence="6">Has three domains with a flexible linker between the domains II and III and assumes an 'L' shape. Domain III is highly mobile and contacts RuvB.</text>
</comment>
<gene>
    <name evidence="6" type="primary">ruvA</name>
    <name evidence="8" type="ORF">A6M21_04340</name>
</gene>
<comment type="similarity">
    <text evidence="6">Belongs to the RuvA family.</text>
</comment>
<dbReference type="InterPro" id="IPR013849">
    <property type="entry name" value="DNA_helicase_Holl-junc_RuvA_I"/>
</dbReference>
<evidence type="ECO:0000256" key="5">
    <source>
        <dbReference type="ARBA" id="ARBA00023204"/>
    </source>
</evidence>
<dbReference type="STRING" id="1838280.A6M21_04340"/>
<dbReference type="InterPro" id="IPR003583">
    <property type="entry name" value="Hlx-hairpin-Hlx_DNA-bd_motif"/>
</dbReference>
<name>A0A1B7LHH6_9FIRM</name>
<comment type="function">
    <text evidence="6">The RuvA-RuvB-RuvC complex processes Holliday junction (HJ) DNA during genetic recombination and DNA repair, while the RuvA-RuvB complex plays an important role in the rescue of blocked DNA replication forks via replication fork reversal (RFR). RuvA specifically binds to HJ cruciform DNA, conferring on it an open structure. The RuvB hexamer acts as an ATP-dependent pump, pulling dsDNA into and through the RuvAB complex. HJ branch migration allows RuvC to scan DNA until it finds its consensus sequence, where it cleaves and resolves the cruciform DNA.</text>
</comment>
<dbReference type="InterPro" id="IPR011114">
    <property type="entry name" value="RuvA_C"/>
</dbReference>
<dbReference type="SUPFAM" id="SSF50249">
    <property type="entry name" value="Nucleic acid-binding proteins"/>
    <property type="match status" value="1"/>
</dbReference>
<dbReference type="Pfam" id="PF07499">
    <property type="entry name" value="RuvA_C"/>
    <property type="match status" value="1"/>
</dbReference>
<dbReference type="GO" id="GO:0048476">
    <property type="term" value="C:Holliday junction resolvase complex"/>
    <property type="evidence" value="ECO:0007669"/>
    <property type="project" value="UniProtKB-UniRule"/>
</dbReference>
<accession>A0A1B7LHH6</accession>
<dbReference type="InterPro" id="IPR000085">
    <property type="entry name" value="RuvA"/>
</dbReference>
<organism evidence="8 9">
    <name type="scientific">Desulfotomaculum copahuensis</name>
    <dbReference type="NCBI Taxonomy" id="1838280"/>
    <lineage>
        <taxon>Bacteria</taxon>
        <taxon>Bacillati</taxon>
        <taxon>Bacillota</taxon>
        <taxon>Clostridia</taxon>
        <taxon>Eubacteriales</taxon>
        <taxon>Desulfotomaculaceae</taxon>
        <taxon>Desulfotomaculum</taxon>
    </lineage>
</organism>
<evidence type="ECO:0000256" key="1">
    <source>
        <dbReference type="ARBA" id="ARBA00022490"/>
    </source>
</evidence>
<comment type="subcellular location">
    <subcellularLocation>
        <location evidence="6">Cytoplasm</location>
    </subcellularLocation>
</comment>
<dbReference type="Gene3D" id="2.40.50.140">
    <property type="entry name" value="Nucleic acid-binding proteins"/>
    <property type="match status" value="1"/>
</dbReference>
<protein>
    <recommendedName>
        <fullName evidence="6">Holliday junction branch migration complex subunit RuvA</fullName>
    </recommendedName>
</protein>
<keyword evidence="8" id="KW-0378">Hydrolase</keyword>
<keyword evidence="9" id="KW-1185">Reference proteome</keyword>
<dbReference type="InterPro" id="IPR012340">
    <property type="entry name" value="NA-bd_OB-fold"/>
</dbReference>
<dbReference type="GO" id="GO:0005524">
    <property type="term" value="F:ATP binding"/>
    <property type="evidence" value="ECO:0007669"/>
    <property type="project" value="InterPro"/>
</dbReference>
<comment type="caution">
    <text evidence="6">Lacks conserved residue(s) required for the propagation of feature annotation.</text>
</comment>
<dbReference type="InterPro" id="IPR010994">
    <property type="entry name" value="RuvA_2-like"/>
</dbReference>
<dbReference type="Gene3D" id="1.10.150.20">
    <property type="entry name" value="5' to 3' exonuclease, C-terminal subdomain"/>
    <property type="match status" value="1"/>
</dbReference>
<keyword evidence="8" id="KW-0547">Nucleotide-binding</keyword>
<dbReference type="GO" id="GO:0006310">
    <property type="term" value="P:DNA recombination"/>
    <property type="evidence" value="ECO:0007669"/>
    <property type="project" value="UniProtKB-UniRule"/>
</dbReference>